<dbReference type="GO" id="GO:0016787">
    <property type="term" value="F:hydrolase activity"/>
    <property type="evidence" value="ECO:0007669"/>
    <property type="project" value="UniProtKB-KW"/>
</dbReference>
<evidence type="ECO:0000313" key="2">
    <source>
        <dbReference type="EMBL" id="QQD16853.1"/>
    </source>
</evidence>
<gene>
    <name evidence="2" type="ORF">I6N98_10695</name>
</gene>
<dbReference type="AlphaFoldDB" id="A0A7T4UPB1"/>
<name>A0A7T4UPB1_9GAMM</name>
<dbReference type="InterPro" id="IPR052533">
    <property type="entry name" value="WalJ/YycJ-like"/>
</dbReference>
<keyword evidence="2" id="KW-0378">Hydrolase</keyword>
<dbReference type="PANTHER" id="PTHR47619">
    <property type="entry name" value="METALLO-HYDROLASE YYCJ-RELATED"/>
    <property type="match status" value="1"/>
</dbReference>
<dbReference type="EMBL" id="CP066167">
    <property type="protein sequence ID" value="QQD16853.1"/>
    <property type="molecule type" value="Genomic_DNA"/>
</dbReference>
<dbReference type="Pfam" id="PF12706">
    <property type="entry name" value="Lactamase_B_2"/>
    <property type="match status" value="1"/>
</dbReference>
<proteinExistence type="predicted"/>
<protein>
    <submittedName>
        <fullName evidence="2">MBL fold metallo-hydrolase</fullName>
    </submittedName>
</protein>
<dbReference type="InterPro" id="IPR001279">
    <property type="entry name" value="Metallo-B-lactamas"/>
</dbReference>
<keyword evidence="3" id="KW-1185">Reference proteome</keyword>
<dbReference type="Proteomes" id="UP000596063">
    <property type="component" value="Chromosome"/>
</dbReference>
<evidence type="ECO:0000259" key="1">
    <source>
        <dbReference type="SMART" id="SM00849"/>
    </source>
</evidence>
<dbReference type="KEGG" id="snan:I6N98_10695"/>
<organism evidence="2 3">
    <name type="scientific">Spongiibacter nanhainus</name>
    <dbReference type="NCBI Taxonomy" id="2794344"/>
    <lineage>
        <taxon>Bacteria</taxon>
        <taxon>Pseudomonadati</taxon>
        <taxon>Pseudomonadota</taxon>
        <taxon>Gammaproteobacteria</taxon>
        <taxon>Cellvibrionales</taxon>
        <taxon>Spongiibacteraceae</taxon>
        <taxon>Spongiibacter</taxon>
    </lineage>
</organism>
<accession>A0A7T4UPB1</accession>
<sequence length="254" mass="27790">MSLRFASLGSGSKGNGTLVATADSCVLVDCGFTLKETRRRLERLGVAPEQLSAILVTHEHSDHIKGVLPLAKKYELPVFTSFGTAEYGEMRSTPWWRCLSPGDSEEIAGIDIQAVPVPHDAREPCQFVFRHRSRSLGLLTDLGSVTPVVRQHYAECDALVLECNHDVPMLEAGPYPPSLKRRVGGDWGHLNNGQAASLLSSCEIERLQHLVMAHLSEQNNTPALARSAIEPHMQSSEALLSADQEAGFDWLEIA</sequence>
<dbReference type="SUPFAM" id="SSF56281">
    <property type="entry name" value="Metallo-hydrolase/oxidoreductase"/>
    <property type="match status" value="1"/>
</dbReference>
<evidence type="ECO:0000313" key="3">
    <source>
        <dbReference type="Proteomes" id="UP000596063"/>
    </source>
</evidence>
<dbReference type="Gene3D" id="3.60.15.10">
    <property type="entry name" value="Ribonuclease Z/Hydroxyacylglutathione hydrolase-like"/>
    <property type="match status" value="1"/>
</dbReference>
<dbReference type="InterPro" id="IPR036866">
    <property type="entry name" value="RibonucZ/Hydroxyglut_hydro"/>
</dbReference>
<feature type="domain" description="Metallo-beta-lactamase" evidence="1">
    <location>
        <begin position="13"/>
        <end position="187"/>
    </location>
</feature>
<reference evidence="2 3" key="1">
    <citation type="submission" date="2020-12" db="EMBL/GenBank/DDBJ databases">
        <authorList>
            <person name="Shan Y."/>
        </authorList>
    </citation>
    <scope>NUCLEOTIDE SEQUENCE [LARGE SCALE GENOMIC DNA]</scope>
    <source>
        <strain evidence="3">csc3.9</strain>
    </source>
</reference>
<dbReference type="RefSeq" id="WP_198568355.1">
    <property type="nucleotide sequence ID" value="NZ_CP066167.1"/>
</dbReference>
<dbReference type="SMART" id="SM00849">
    <property type="entry name" value="Lactamase_B"/>
    <property type="match status" value="1"/>
</dbReference>
<dbReference type="PANTHER" id="PTHR47619:SF1">
    <property type="entry name" value="EXODEOXYRIBONUCLEASE WALJ"/>
    <property type="match status" value="1"/>
</dbReference>